<dbReference type="AlphaFoldDB" id="A0A7C3ZNA1"/>
<evidence type="ECO:0000313" key="1">
    <source>
        <dbReference type="EMBL" id="HGG01964.1"/>
    </source>
</evidence>
<sequence length="140" mass="15054">MEPLLAATVALGTILGTKTLEKTGEKIGETLFEKTKQFLTNLNAASPTTVTAIELAPEPPLNYSQIIPTIQAAAEKRPELMAQIQELAELGQQEPKIIPHIQTAINNLSQSNPSIVINSKLAEKIGNVIQGGNNTINQNF</sequence>
<organism evidence="1">
    <name type="scientific">Planktothricoides sp. SpSt-374</name>
    <dbReference type="NCBI Taxonomy" id="2282167"/>
    <lineage>
        <taxon>Bacteria</taxon>
        <taxon>Bacillati</taxon>
        <taxon>Cyanobacteriota</taxon>
        <taxon>Cyanophyceae</taxon>
        <taxon>Oscillatoriophycideae</taxon>
        <taxon>Oscillatoriales</taxon>
        <taxon>Oscillatoriaceae</taxon>
        <taxon>Planktothricoides</taxon>
    </lineage>
</organism>
<dbReference type="EMBL" id="DSPX01000153">
    <property type="protein sequence ID" value="HGG01964.1"/>
    <property type="molecule type" value="Genomic_DNA"/>
</dbReference>
<gene>
    <name evidence="1" type="ORF">ENR15_15300</name>
</gene>
<accession>A0A7C3ZNA1</accession>
<name>A0A7C3ZNA1_9CYAN</name>
<reference evidence="1" key="1">
    <citation type="journal article" date="2020" name="mSystems">
        <title>Genome- and Community-Level Interaction Insights into Carbon Utilization and Element Cycling Functions of Hydrothermarchaeota in Hydrothermal Sediment.</title>
        <authorList>
            <person name="Zhou Z."/>
            <person name="Liu Y."/>
            <person name="Xu W."/>
            <person name="Pan J."/>
            <person name="Luo Z.H."/>
            <person name="Li M."/>
        </authorList>
    </citation>
    <scope>NUCLEOTIDE SEQUENCE [LARGE SCALE GENOMIC DNA]</scope>
    <source>
        <strain evidence="1">SpSt-374</strain>
    </source>
</reference>
<proteinExistence type="predicted"/>
<comment type="caution">
    <text evidence="1">The sequence shown here is derived from an EMBL/GenBank/DDBJ whole genome shotgun (WGS) entry which is preliminary data.</text>
</comment>
<protein>
    <submittedName>
        <fullName evidence="1">Uncharacterized protein</fullName>
    </submittedName>
</protein>